<dbReference type="GO" id="GO:0008615">
    <property type="term" value="P:pyridoxine biosynthetic process"/>
    <property type="evidence" value="ECO:0007669"/>
    <property type="project" value="UniProtKB-KW"/>
</dbReference>
<dbReference type="InterPro" id="IPR019740">
    <property type="entry name" value="Pyridox_Oxase_CS"/>
</dbReference>
<dbReference type="Pfam" id="PF01243">
    <property type="entry name" value="PNPOx_N"/>
    <property type="match status" value="1"/>
</dbReference>
<evidence type="ECO:0000313" key="12">
    <source>
        <dbReference type="EMBL" id="KAL0342784.1"/>
    </source>
</evidence>
<comment type="pathway">
    <text evidence="3">Cofactor metabolism; pyridoxal 5'-phosphate salvage; pyridoxal 5'-phosphate from pyridoxine 5'-phosphate: step 1/1.</text>
</comment>
<feature type="binding site" evidence="10">
    <location>
        <begin position="501"/>
        <end position="505"/>
    </location>
    <ligand>
        <name>(6S)-NADPHX</name>
        <dbReference type="ChEBI" id="CHEBI:64076"/>
    </ligand>
</feature>
<dbReference type="InterPro" id="IPR000659">
    <property type="entry name" value="Pyridox_Oxase"/>
</dbReference>
<dbReference type="CDD" id="cd06428">
    <property type="entry name" value="M1P_guanylylT_A_like_N"/>
    <property type="match status" value="1"/>
</dbReference>
<dbReference type="FunFam" id="3.90.550.10:FF:000071">
    <property type="entry name" value="Mannose-1-phosphate guanyltransferase alpha"/>
    <property type="match status" value="1"/>
</dbReference>
<sequence length="900" mass="99508">MGSSEERVVAVIMIGGPTKGTRFRPLSLNIPKPLFPLAGQPMVHHPISACKRIPNLAQIYLVGFYEEREFALFVSSISNELRVPVRYLKEDKPHGSAGGLYNFRDQIMEENPSHIFLLNCDVCCSFPLPEMLDAHRSYGGIGTILVIKVSPETANQFGELVADPVSNELLHYTEKPETFVSDRINCGVYVFTPDIFTAIQGVSTQRKDRATLRRVSSFEALQPPNRSLPTDFVRLDQDILSPLAGKKQFYIYETRDYWEQIKTPGMSLRCSGLYLSQYRLTATHLLASGDGLKKATISGDVYIHPSAKVNPTAKIGPNVSISANARIGAGARLVSCIVLDDVEIKENAVVIHAIVGWKSSIGRWSRVQGSGDYNAKLGVTILGESVTVEDEVVVINSIVLPNKTLNGSWSSNSRISRRGYCSGLVTGAGAMASAKIVSDPECISYLNQREAAEVDEILMGPLGFSVDQLMELAGLSVATSIAEVYKPDEHNRILAICGPGNNGGDGLVAARHLHHFGYKPFICYPKRTAKALYNGLVTQLESLSVPFLSVEDLPMDLSTSFDIVVDAIFGFSFHGSPRPPFDDLIRRMVALGTPNQKNKKSPVIVSVDIPSGWHVEEGDVSGEGIKPDMLVSLTAPKLCAKRFSGPHHFLGGRFVPPAIAEKFKLDLPAYPGTSMCVRIGKPPRVDISTLRENYISPEFSEDQVEADPFDQFQKWFDDAVASGVKEPNAMALSTTGKDGKPSSRMVLLKGLDKDGFVWYTNYESQKAHQISENPQAALLFYWDTLNRQVRVEGSVQKVSDEESEQYFHSRPRGSQIGAIVSKQSTVIPGRQFLHQEQEKLEAQFSDGSPIPKPNYWGGYRLKPELFEFWQGQPSRLHDRLRYTPADIDGKRVWKIDRLSP</sequence>
<evidence type="ECO:0000256" key="10">
    <source>
        <dbReference type="HAMAP-Rule" id="MF_03159"/>
    </source>
</evidence>
<dbReference type="GO" id="GO:0052856">
    <property type="term" value="F:NAD(P)HX epimerase activity"/>
    <property type="evidence" value="ECO:0007669"/>
    <property type="project" value="UniProtKB-UniRule"/>
</dbReference>
<dbReference type="HAMAP" id="MF_01629">
    <property type="entry name" value="PdxH"/>
    <property type="match status" value="1"/>
</dbReference>
<dbReference type="NCBIfam" id="TIGR00558">
    <property type="entry name" value="pdxH"/>
    <property type="match status" value="1"/>
</dbReference>
<feature type="binding site" evidence="10">
    <location>
        <position position="611"/>
    </location>
    <ligand>
        <name>K(+)</name>
        <dbReference type="ChEBI" id="CHEBI:29103"/>
    </ligand>
</feature>
<dbReference type="FunFam" id="3.40.50.10260:FF:000006">
    <property type="entry name" value="NAD(P)H-hydrate epimerase"/>
    <property type="match status" value="1"/>
</dbReference>
<evidence type="ECO:0000256" key="8">
    <source>
        <dbReference type="ARBA" id="ARBA00023002"/>
    </source>
</evidence>
<dbReference type="HAMAP" id="MF_01966">
    <property type="entry name" value="NADHX_epimerase"/>
    <property type="match status" value="1"/>
</dbReference>
<dbReference type="GO" id="GO:0010181">
    <property type="term" value="F:FMN binding"/>
    <property type="evidence" value="ECO:0007669"/>
    <property type="project" value="InterPro"/>
</dbReference>
<comment type="similarity">
    <text evidence="4">Belongs to the transferase hexapeptide repeat family.</text>
</comment>
<dbReference type="FunFam" id="2.30.110.10:FF:000005">
    <property type="entry name" value="NAD(P)H-hydrate epimerase"/>
    <property type="match status" value="1"/>
</dbReference>
<dbReference type="InterPro" id="IPR011576">
    <property type="entry name" value="Pyridox_Oxase_N"/>
</dbReference>
<dbReference type="PANTHER" id="PTHR22572">
    <property type="entry name" value="SUGAR-1-PHOSPHATE GUANYL TRANSFERASE"/>
    <property type="match status" value="1"/>
</dbReference>
<keyword evidence="9" id="KW-0664">Pyridoxine biosynthesis</keyword>
<dbReference type="InterPro" id="IPR012349">
    <property type="entry name" value="Split_barrel_FMN-bd"/>
</dbReference>
<dbReference type="NCBIfam" id="NF004231">
    <property type="entry name" value="PRK05679.1"/>
    <property type="match status" value="1"/>
</dbReference>
<comment type="cofactor">
    <cofactor evidence="10">
        <name>K(+)</name>
        <dbReference type="ChEBI" id="CHEBI:29103"/>
    </cofactor>
    <text evidence="10">Binds 1 potassium ion per subunit.</text>
</comment>
<keyword evidence="10" id="KW-0479">Metal-binding</keyword>
<reference evidence="12" key="2">
    <citation type="journal article" date="2024" name="Plant">
        <title>Genomic evolution and insights into agronomic trait innovations of Sesamum species.</title>
        <authorList>
            <person name="Miao H."/>
            <person name="Wang L."/>
            <person name="Qu L."/>
            <person name="Liu H."/>
            <person name="Sun Y."/>
            <person name="Le M."/>
            <person name="Wang Q."/>
            <person name="Wei S."/>
            <person name="Zheng Y."/>
            <person name="Lin W."/>
            <person name="Duan Y."/>
            <person name="Cao H."/>
            <person name="Xiong S."/>
            <person name="Wang X."/>
            <person name="Wei L."/>
            <person name="Li C."/>
            <person name="Ma Q."/>
            <person name="Ju M."/>
            <person name="Zhao R."/>
            <person name="Li G."/>
            <person name="Mu C."/>
            <person name="Tian Q."/>
            <person name="Mei H."/>
            <person name="Zhang T."/>
            <person name="Gao T."/>
            <person name="Zhang H."/>
        </authorList>
    </citation>
    <scope>NUCLEOTIDE SEQUENCE</scope>
    <source>
        <strain evidence="12">KEN8</strain>
    </source>
</reference>
<dbReference type="PROSITE" id="PS01064">
    <property type="entry name" value="PYRIDOX_OXIDASE"/>
    <property type="match status" value="1"/>
</dbReference>
<reference evidence="12" key="1">
    <citation type="submission" date="2020-06" db="EMBL/GenBank/DDBJ databases">
        <authorList>
            <person name="Li T."/>
            <person name="Hu X."/>
            <person name="Zhang T."/>
            <person name="Song X."/>
            <person name="Zhang H."/>
            <person name="Dai N."/>
            <person name="Sheng W."/>
            <person name="Hou X."/>
            <person name="Wei L."/>
        </authorList>
    </citation>
    <scope>NUCLEOTIDE SEQUENCE</scope>
    <source>
        <strain evidence="12">KEN8</strain>
        <tissue evidence="12">Leaf</tissue>
    </source>
</reference>
<feature type="binding site" evidence="10">
    <location>
        <position position="608"/>
    </location>
    <ligand>
        <name>(6S)-NADPHX</name>
        <dbReference type="ChEBI" id="CHEBI:64076"/>
    </ligand>
</feature>
<dbReference type="EMBL" id="JACGWM010000011">
    <property type="protein sequence ID" value="KAL0342784.1"/>
    <property type="molecule type" value="Genomic_DNA"/>
</dbReference>
<comment type="cofactor">
    <cofactor evidence="1">
        <name>FMN</name>
        <dbReference type="ChEBI" id="CHEBI:58210"/>
    </cofactor>
</comment>
<accession>A0AAW2NGK5</accession>
<keyword evidence="10" id="KW-0413">Isomerase</keyword>
<dbReference type="Pfam" id="PF03853">
    <property type="entry name" value="YjeF_N"/>
    <property type="match status" value="1"/>
</dbReference>
<organism evidence="12">
    <name type="scientific">Sesamum calycinum</name>
    <dbReference type="NCBI Taxonomy" id="2727403"/>
    <lineage>
        <taxon>Eukaryota</taxon>
        <taxon>Viridiplantae</taxon>
        <taxon>Streptophyta</taxon>
        <taxon>Embryophyta</taxon>
        <taxon>Tracheophyta</taxon>
        <taxon>Spermatophyta</taxon>
        <taxon>Magnoliopsida</taxon>
        <taxon>eudicotyledons</taxon>
        <taxon>Gunneridae</taxon>
        <taxon>Pentapetalae</taxon>
        <taxon>asterids</taxon>
        <taxon>lamiids</taxon>
        <taxon>Lamiales</taxon>
        <taxon>Pedaliaceae</taxon>
        <taxon>Sesamum</taxon>
    </lineage>
</organism>
<keyword evidence="10" id="KW-0630">Potassium</keyword>
<comment type="similarity">
    <text evidence="10">Belongs to the NnrE/AIBP family.</text>
</comment>
<dbReference type="GO" id="GO:0046872">
    <property type="term" value="F:metal ion binding"/>
    <property type="evidence" value="ECO:0007669"/>
    <property type="project" value="UniProtKB-KW"/>
</dbReference>
<evidence type="ECO:0000256" key="3">
    <source>
        <dbReference type="ARBA" id="ARBA00005037"/>
    </source>
</evidence>
<dbReference type="Gene3D" id="3.40.50.10260">
    <property type="entry name" value="YjeF N-terminal domain"/>
    <property type="match status" value="1"/>
</dbReference>
<evidence type="ECO:0000256" key="9">
    <source>
        <dbReference type="ARBA" id="ARBA00023096"/>
    </source>
</evidence>
<comment type="function">
    <text evidence="10">Catalyzes the epimerization of the S- and R-forms of NAD(P)HX, a damaged form of NAD(P)H that is a result of enzymatic or heat-dependent hydration. This is a prerequisite for the S-specific NAD(P)H-hydrate dehydratase to allow the repair of both epimers of NAD(P)HX.</text>
</comment>
<dbReference type="PROSITE" id="PS51385">
    <property type="entry name" value="YJEF_N"/>
    <property type="match status" value="1"/>
</dbReference>
<dbReference type="InterPro" id="IPR019576">
    <property type="entry name" value="Pyridoxamine_oxidase_dimer_C"/>
</dbReference>
<dbReference type="InterPro" id="IPR005835">
    <property type="entry name" value="NTP_transferase_dom"/>
</dbReference>
<keyword evidence="10" id="KW-0520">NAD</keyword>
<name>A0AAW2NGK5_9LAMI</name>
<evidence type="ECO:0000256" key="4">
    <source>
        <dbReference type="ARBA" id="ARBA00007274"/>
    </source>
</evidence>
<comment type="catalytic activity">
    <reaction evidence="10">
        <text>(6R)-NADPHX = (6S)-NADPHX</text>
        <dbReference type="Rhea" id="RHEA:32227"/>
        <dbReference type="ChEBI" id="CHEBI:64076"/>
        <dbReference type="ChEBI" id="CHEBI:64077"/>
        <dbReference type="EC" id="5.1.99.6"/>
    </reaction>
</comment>
<gene>
    <name evidence="12" type="ORF">Scaly_1941000</name>
</gene>
<protein>
    <recommendedName>
        <fullName evidence="10">NAD(P)H-hydrate epimerase</fullName>
        <ecNumber evidence="10">5.1.99.6</ecNumber>
    </recommendedName>
    <alternativeName>
        <fullName evidence="10">NAD(P)HX epimerase</fullName>
    </alternativeName>
</protein>
<comment type="caution">
    <text evidence="12">The sequence shown here is derived from an EMBL/GenBank/DDBJ whole genome shotgun (WGS) entry which is preliminary data.</text>
</comment>
<dbReference type="SUPFAM" id="SSF64153">
    <property type="entry name" value="YjeF N-terminal domain-like"/>
    <property type="match status" value="1"/>
</dbReference>
<dbReference type="GO" id="GO:0016779">
    <property type="term" value="F:nucleotidyltransferase activity"/>
    <property type="evidence" value="ECO:0007669"/>
    <property type="project" value="UniProtKB-KW"/>
</dbReference>
<keyword evidence="10" id="KW-0547">Nucleotide-binding</keyword>
<keyword evidence="6" id="KW-0285">Flavoprotein</keyword>
<feature type="binding site" evidence="10">
    <location>
        <position position="566"/>
    </location>
    <ligand>
        <name>K(+)</name>
        <dbReference type="ChEBI" id="CHEBI:29103"/>
    </ligand>
</feature>
<dbReference type="InterPro" id="IPR029044">
    <property type="entry name" value="Nucleotide-diphossugar_trans"/>
</dbReference>
<evidence type="ECO:0000256" key="2">
    <source>
        <dbReference type="ARBA" id="ARBA00004738"/>
    </source>
</evidence>
<comment type="subunit">
    <text evidence="5">Homodimer.</text>
</comment>
<dbReference type="Pfam" id="PF00483">
    <property type="entry name" value="NTP_transferase"/>
    <property type="match status" value="1"/>
</dbReference>
<keyword evidence="8" id="KW-0560">Oxidoreductase</keyword>
<keyword evidence="7" id="KW-0288">FMN</keyword>
<dbReference type="Gene3D" id="2.30.110.10">
    <property type="entry name" value="Electron Transport, Fmn-binding Protein, Chain A"/>
    <property type="match status" value="1"/>
</dbReference>
<dbReference type="Gene3D" id="3.90.550.10">
    <property type="entry name" value="Spore Coat Polysaccharide Biosynthesis Protein SpsA, Chain A"/>
    <property type="match status" value="1"/>
</dbReference>
<comment type="caution">
    <text evidence="10">Lacks conserved residue(s) required for the propagation of feature annotation.</text>
</comment>
<dbReference type="SUPFAM" id="SSF50475">
    <property type="entry name" value="FMN-binding split barrel"/>
    <property type="match status" value="1"/>
</dbReference>
<dbReference type="AlphaFoldDB" id="A0AAW2NGK5"/>
<comment type="catalytic activity">
    <reaction evidence="10">
        <text>(6R)-NADHX = (6S)-NADHX</text>
        <dbReference type="Rhea" id="RHEA:32215"/>
        <dbReference type="ChEBI" id="CHEBI:64074"/>
        <dbReference type="ChEBI" id="CHEBI:64075"/>
        <dbReference type="EC" id="5.1.99.6"/>
    </reaction>
</comment>
<dbReference type="Pfam" id="PF10590">
    <property type="entry name" value="PNP_phzG_C"/>
    <property type="match status" value="1"/>
</dbReference>
<dbReference type="EC" id="5.1.99.6" evidence="10"/>
<evidence type="ECO:0000256" key="7">
    <source>
        <dbReference type="ARBA" id="ARBA00022643"/>
    </source>
</evidence>
<dbReference type="GO" id="GO:0004733">
    <property type="term" value="F:pyridoxamine phosphate oxidase activity"/>
    <property type="evidence" value="ECO:0007669"/>
    <property type="project" value="InterPro"/>
</dbReference>
<evidence type="ECO:0000256" key="6">
    <source>
        <dbReference type="ARBA" id="ARBA00022630"/>
    </source>
</evidence>
<dbReference type="InterPro" id="IPR036652">
    <property type="entry name" value="YjeF_N_dom_sf"/>
</dbReference>
<proteinExistence type="inferred from homology"/>
<evidence type="ECO:0000259" key="11">
    <source>
        <dbReference type="PROSITE" id="PS51385"/>
    </source>
</evidence>
<dbReference type="FunFam" id="2.160.10.10:FF:000030">
    <property type="entry name" value="Putative GDP-mannose pyrophosphorylase"/>
    <property type="match status" value="1"/>
</dbReference>
<dbReference type="Pfam" id="PF25087">
    <property type="entry name" value="GMPPB_C"/>
    <property type="match status" value="1"/>
</dbReference>
<dbReference type="NCBIfam" id="TIGR00197">
    <property type="entry name" value="yjeF_nterm"/>
    <property type="match status" value="1"/>
</dbReference>
<dbReference type="InterPro" id="IPR004443">
    <property type="entry name" value="YjeF_N_dom"/>
</dbReference>
<evidence type="ECO:0000256" key="5">
    <source>
        <dbReference type="ARBA" id="ARBA00011738"/>
    </source>
</evidence>
<dbReference type="SUPFAM" id="SSF53448">
    <property type="entry name" value="Nucleotide-diphospho-sugar transferases"/>
    <property type="match status" value="1"/>
</dbReference>
<feature type="binding site" evidence="10">
    <location>
        <position position="502"/>
    </location>
    <ligand>
        <name>K(+)</name>
        <dbReference type="ChEBI" id="CHEBI:29103"/>
    </ligand>
</feature>
<feature type="binding site" evidence="10">
    <location>
        <begin position="570"/>
        <end position="576"/>
    </location>
    <ligand>
        <name>(6S)-NADPHX</name>
        <dbReference type="ChEBI" id="CHEBI:64076"/>
    </ligand>
</feature>
<comment type="pathway">
    <text evidence="2">Cofactor metabolism; pyridoxal 5'-phosphate salvage; pyridoxal 5'-phosphate from pyridoxamine 5'-phosphate: step 1/1.</text>
</comment>
<dbReference type="InterPro" id="IPR050486">
    <property type="entry name" value="Mannose-1P_guanyltransferase"/>
</dbReference>
<evidence type="ECO:0000256" key="1">
    <source>
        <dbReference type="ARBA" id="ARBA00001917"/>
    </source>
</evidence>
<dbReference type="InterPro" id="IPR056729">
    <property type="entry name" value="GMPPB_C"/>
</dbReference>
<dbReference type="Gene3D" id="2.160.10.10">
    <property type="entry name" value="Hexapeptide repeat proteins"/>
    <property type="match status" value="1"/>
</dbReference>
<feature type="domain" description="YjeF N-terminal" evidence="11">
    <location>
        <begin position="451"/>
        <end position="667"/>
    </location>
</feature>